<name>A0A1H1AVD2_9LACT</name>
<dbReference type="Gene3D" id="2.30.30.110">
    <property type="match status" value="1"/>
</dbReference>
<keyword evidence="4" id="KW-1185">Reference proteome</keyword>
<dbReference type="GO" id="GO:0016075">
    <property type="term" value="P:rRNA catabolic process"/>
    <property type="evidence" value="ECO:0007669"/>
    <property type="project" value="TreeGrafter"/>
</dbReference>
<evidence type="ECO:0000256" key="1">
    <source>
        <dbReference type="ARBA" id="ARBA00007521"/>
    </source>
</evidence>
<dbReference type="AlphaFoldDB" id="A0A1H1AVD2"/>
<dbReference type="RefSeq" id="WP_023176947.1">
    <property type="nucleotide sequence ID" value="NZ_CP084916.1"/>
</dbReference>
<dbReference type="GO" id="GO:0003677">
    <property type="term" value="F:DNA binding"/>
    <property type="evidence" value="ECO:0007669"/>
    <property type="project" value="InterPro"/>
</dbReference>
<organism evidence="3 4">
    <name type="scientific">Carnobacterium viridans</name>
    <dbReference type="NCBI Taxonomy" id="174587"/>
    <lineage>
        <taxon>Bacteria</taxon>
        <taxon>Bacillati</taxon>
        <taxon>Bacillota</taxon>
        <taxon>Bacilli</taxon>
        <taxon>Lactobacillales</taxon>
        <taxon>Carnobacteriaceae</taxon>
        <taxon>Carnobacterium</taxon>
    </lineage>
</organism>
<evidence type="ECO:0000313" key="3">
    <source>
        <dbReference type="EMBL" id="SDQ43698.1"/>
    </source>
</evidence>
<dbReference type="GO" id="GO:0006402">
    <property type="term" value="P:mRNA catabolic process"/>
    <property type="evidence" value="ECO:0007669"/>
    <property type="project" value="TreeGrafter"/>
</dbReference>
<reference evidence="4" key="1">
    <citation type="submission" date="2016-10" db="EMBL/GenBank/DDBJ databases">
        <authorList>
            <person name="Varghese N."/>
            <person name="Submissions S."/>
        </authorList>
    </citation>
    <scope>NUCLEOTIDE SEQUENCE [LARGE SCALE GENOMIC DNA]</scope>
    <source>
        <strain evidence="4">MPL-11</strain>
    </source>
</reference>
<dbReference type="Pfam" id="PF02452">
    <property type="entry name" value="PemK_toxin"/>
    <property type="match status" value="1"/>
</dbReference>
<dbReference type="InterPro" id="IPR011067">
    <property type="entry name" value="Plasmid_toxin/cell-grow_inhib"/>
</dbReference>
<evidence type="ECO:0000313" key="4">
    <source>
        <dbReference type="Proteomes" id="UP000199481"/>
    </source>
</evidence>
<dbReference type="PANTHER" id="PTHR33988">
    <property type="entry name" value="ENDORIBONUCLEASE MAZF-RELATED"/>
    <property type="match status" value="1"/>
</dbReference>
<dbReference type="OrthoDB" id="9808744at2"/>
<dbReference type="Proteomes" id="UP000199481">
    <property type="component" value="Unassembled WGS sequence"/>
</dbReference>
<dbReference type="InterPro" id="IPR003477">
    <property type="entry name" value="PemK-like"/>
</dbReference>
<comment type="similarity">
    <text evidence="1">Belongs to the PemK/MazF family.</text>
</comment>
<dbReference type="EMBL" id="FNJW01000008">
    <property type="protein sequence ID" value="SDQ43698.1"/>
    <property type="molecule type" value="Genomic_DNA"/>
</dbReference>
<dbReference type="PANTHER" id="PTHR33988:SF3">
    <property type="entry name" value="ENDORIBONUCLEASE TOXIN CHPB-RELATED"/>
    <property type="match status" value="1"/>
</dbReference>
<gene>
    <name evidence="3" type="ORF">SAMN04487752_2276</name>
</gene>
<evidence type="ECO:0000256" key="2">
    <source>
        <dbReference type="ARBA" id="ARBA00022649"/>
    </source>
</evidence>
<accession>A0A1H1AVD2</accession>
<dbReference type="GO" id="GO:0004521">
    <property type="term" value="F:RNA endonuclease activity"/>
    <property type="evidence" value="ECO:0007669"/>
    <property type="project" value="TreeGrafter"/>
</dbReference>
<protein>
    <submittedName>
        <fullName evidence="3">mRNA interferase MazF</fullName>
    </submittedName>
</protein>
<proteinExistence type="inferred from homology"/>
<sequence>MIYSINDYTPKQGDIVWINFNPSAGREIQKKRPALVLSSDAYNATTGFIQVCPITSTNKSRPGFIPLSKDHTIHGTINAMQIKGFDFMAKERAVTFVEKATTAELGIVAQVATDIFSFDKLLGE</sequence>
<dbReference type="SUPFAM" id="SSF50118">
    <property type="entry name" value="Cell growth inhibitor/plasmid maintenance toxic component"/>
    <property type="match status" value="1"/>
</dbReference>
<keyword evidence="2" id="KW-1277">Toxin-antitoxin system</keyword>